<keyword evidence="2" id="KW-1185">Reference proteome</keyword>
<name>A0A1R4JER3_9MICO</name>
<evidence type="ECO:0000313" key="2">
    <source>
        <dbReference type="Proteomes" id="UP000196778"/>
    </source>
</evidence>
<sequence>MPKRTEARIEDAAPREAFAGSPAVGVVVLMGGSVLLDVARPAYGVEEMFTGEEYPHRAFV</sequence>
<dbReference type="RefSeq" id="WP_087136972.1">
    <property type="nucleotide sequence ID" value="NZ_FUKR01000036.1"/>
</dbReference>
<protein>
    <submittedName>
        <fullName evidence="1">Uncharacterized protein</fullName>
    </submittedName>
</protein>
<dbReference type="Proteomes" id="UP000196778">
    <property type="component" value="Unassembled WGS sequence"/>
</dbReference>
<dbReference type="EMBL" id="FUKR01000036">
    <property type="protein sequence ID" value="SJN30285.1"/>
    <property type="molecule type" value="Genomic_DNA"/>
</dbReference>
<evidence type="ECO:0000313" key="1">
    <source>
        <dbReference type="EMBL" id="SJN30285.1"/>
    </source>
</evidence>
<proteinExistence type="predicted"/>
<gene>
    <name evidence="1" type="ORF">FM119_07080</name>
</gene>
<dbReference type="AlphaFoldDB" id="A0A1R4JER3"/>
<organism evidence="1 2">
    <name type="scientific">Mycetocola reblochoni REB411</name>
    <dbReference type="NCBI Taxonomy" id="1255698"/>
    <lineage>
        <taxon>Bacteria</taxon>
        <taxon>Bacillati</taxon>
        <taxon>Actinomycetota</taxon>
        <taxon>Actinomycetes</taxon>
        <taxon>Micrococcales</taxon>
        <taxon>Microbacteriaceae</taxon>
        <taxon>Mycetocola</taxon>
    </lineage>
</organism>
<reference evidence="2" key="1">
    <citation type="submission" date="2017-02" db="EMBL/GenBank/DDBJ databases">
        <authorList>
            <person name="Dridi B."/>
        </authorList>
    </citation>
    <scope>NUCLEOTIDE SEQUENCE [LARGE SCALE GENOMIC DNA]</scope>
    <source>
        <strain evidence="2">EB411</strain>
    </source>
</reference>
<accession>A0A1R4JER3</accession>